<proteinExistence type="predicted"/>
<feature type="signal peptide" evidence="2">
    <location>
        <begin position="1"/>
        <end position="22"/>
    </location>
</feature>
<dbReference type="WBParaSite" id="Pan_g11785.t1">
    <property type="protein sequence ID" value="Pan_g11785.t1"/>
    <property type="gene ID" value="Pan_g11785"/>
</dbReference>
<dbReference type="Proteomes" id="UP000492821">
    <property type="component" value="Unassembled WGS sequence"/>
</dbReference>
<feature type="region of interest" description="Disordered" evidence="1">
    <location>
        <begin position="35"/>
        <end position="55"/>
    </location>
</feature>
<evidence type="ECO:0000313" key="4">
    <source>
        <dbReference type="WBParaSite" id="Pan_g11785.t1"/>
    </source>
</evidence>
<evidence type="ECO:0000256" key="1">
    <source>
        <dbReference type="SAM" id="MobiDB-lite"/>
    </source>
</evidence>
<dbReference type="AlphaFoldDB" id="A0A7E4UR49"/>
<protein>
    <submittedName>
        <fullName evidence="4">Uncharacterized protein</fullName>
    </submittedName>
</protein>
<feature type="chain" id="PRO_5028986683" evidence="2">
    <location>
        <begin position="23"/>
        <end position="100"/>
    </location>
</feature>
<organism evidence="3 4">
    <name type="scientific">Panagrellus redivivus</name>
    <name type="common">Microworm</name>
    <dbReference type="NCBI Taxonomy" id="6233"/>
    <lineage>
        <taxon>Eukaryota</taxon>
        <taxon>Metazoa</taxon>
        <taxon>Ecdysozoa</taxon>
        <taxon>Nematoda</taxon>
        <taxon>Chromadorea</taxon>
        <taxon>Rhabditida</taxon>
        <taxon>Tylenchina</taxon>
        <taxon>Panagrolaimomorpha</taxon>
        <taxon>Panagrolaimoidea</taxon>
        <taxon>Panagrolaimidae</taxon>
        <taxon>Panagrellus</taxon>
    </lineage>
</organism>
<accession>A0A7E4UR49</accession>
<evidence type="ECO:0000313" key="3">
    <source>
        <dbReference type="Proteomes" id="UP000492821"/>
    </source>
</evidence>
<reference evidence="3" key="1">
    <citation type="journal article" date="2013" name="Genetics">
        <title>The draft genome and transcriptome of Panagrellus redivivus are shaped by the harsh demands of a free-living lifestyle.</title>
        <authorList>
            <person name="Srinivasan J."/>
            <person name="Dillman A.R."/>
            <person name="Macchietto M.G."/>
            <person name="Heikkinen L."/>
            <person name="Lakso M."/>
            <person name="Fracchia K.M."/>
            <person name="Antoshechkin I."/>
            <person name="Mortazavi A."/>
            <person name="Wong G."/>
            <person name="Sternberg P.W."/>
        </authorList>
    </citation>
    <scope>NUCLEOTIDE SEQUENCE [LARGE SCALE GENOMIC DNA]</scope>
    <source>
        <strain evidence="3">MT8872</strain>
    </source>
</reference>
<keyword evidence="2" id="KW-0732">Signal</keyword>
<keyword evidence="3" id="KW-1185">Reference proteome</keyword>
<name>A0A7E4UR49_PANRE</name>
<sequence>MRSKPAAIQALVSLFIFQPIIGNLFGPPKHKLAFASTRNSPSSIKDASPQDDLPVVDTPELRKSVQRIYETWMQRRREDMLAQLKEGMLSIFTLNYSPMT</sequence>
<reference evidence="4" key="2">
    <citation type="submission" date="2020-10" db="UniProtKB">
        <authorList>
            <consortium name="WormBaseParasite"/>
        </authorList>
    </citation>
    <scope>IDENTIFICATION</scope>
</reference>
<feature type="compositionally biased region" description="Polar residues" evidence="1">
    <location>
        <begin position="36"/>
        <end position="45"/>
    </location>
</feature>
<evidence type="ECO:0000256" key="2">
    <source>
        <dbReference type="SAM" id="SignalP"/>
    </source>
</evidence>